<feature type="transmembrane region" description="Helical" evidence="11">
    <location>
        <begin position="266"/>
        <end position="291"/>
    </location>
</feature>
<dbReference type="SUPFAM" id="SSF81321">
    <property type="entry name" value="Family A G protein-coupled receptor-like"/>
    <property type="match status" value="1"/>
</dbReference>
<sequence>MVTVESVMETLNDTLGPEEEDNTTGLIFILQGLIIFVFAVLIIATNILNLFVIPRLPDINDASKVFYNCLSFADLILGVVLLPALPSAIVGDWPFGDVVCKIFGFGMTLVAGLSSASLLLLNLDRFFSIASPLRYMAIMDRRKAIIIATSSCIVEALFLLIITFVNPFGAGIVQYTRLGACIMSFNEPKFIVYSLVIFSVCIWSLIPILAIMYTRIICISRKHVRRIQAQELTTRVSKAAGSDEPGLPDDRPHKAKKSVNHRAIRMTLLVTGTYVAAWAPFTICQIYVAMVTDDVSIIIRALVCWPLLLNPLCNVIIYSVTKRSYRVLARNLLKGFLRCSLADLRNATSHDILV</sequence>
<evidence type="ECO:0000256" key="3">
    <source>
        <dbReference type="ARBA" id="ARBA00022692"/>
    </source>
</evidence>
<dbReference type="InterPro" id="IPR050569">
    <property type="entry name" value="TAAR"/>
</dbReference>
<dbReference type="PANTHER" id="PTHR24249">
    <property type="entry name" value="HISTAMINE RECEPTOR-RELATED G-PROTEIN COUPLED RECEPTOR"/>
    <property type="match status" value="1"/>
</dbReference>
<dbReference type="CDD" id="cd00637">
    <property type="entry name" value="7tm_classA_rhodopsin-like"/>
    <property type="match status" value="1"/>
</dbReference>
<evidence type="ECO:0000256" key="9">
    <source>
        <dbReference type="RuleBase" id="RU000688"/>
    </source>
</evidence>
<keyword evidence="5 9" id="KW-0297">G-protein coupled receptor</keyword>
<evidence type="ECO:0000256" key="11">
    <source>
        <dbReference type="SAM" id="Phobius"/>
    </source>
</evidence>
<name>A0A7M7PEM6_STRPU</name>
<reference evidence="14" key="1">
    <citation type="submission" date="2015-02" db="EMBL/GenBank/DDBJ databases">
        <title>Genome sequencing for Strongylocentrotus purpuratus.</title>
        <authorList>
            <person name="Murali S."/>
            <person name="Liu Y."/>
            <person name="Vee V."/>
            <person name="English A."/>
            <person name="Wang M."/>
            <person name="Skinner E."/>
            <person name="Han Y."/>
            <person name="Muzny D.M."/>
            <person name="Worley K.C."/>
            <person name="Gibbs R.A."/>
        </authorList>
    </citation>
    <scope>NUCLEOTIDE SEQUENCE</scope>
</reference>
<evidence type="ECO:0000313" key="14">
    <source>
        <dbReference type="Proteomes" id="UP000007110"/>
    </source>
</evidence>
<evidence type="ECO:0000259" key="12">
    <source>
        <dbReference type="PROSITE" id="PS50262"/>
    </source>
</evidence>
<evidence type="ECO:0000256" key="8">
    <source>
        <dbReference type="ARBA" id="ARBA00023224"/>
    </source>
</evidence>
<evidence type="ECO:0000256" key="4">
    <source>
        <dbReference type="ARBA" id="ARBA00022989"/>
    </source>
</evidence>
<feature type="domain" description="G-protein coupled receptors family 1 profile" evidence="12">
    <location>
        <begin position="45"/>
        <end position="318"/>
    </location>
</feature>
<evidence type="ECO:0000256" key="10">
    <source>
        <dbReference type="SAM" id="MobiDB-lite"/>
    </source>
</evidence>
<evidence type="ECO:0000256" key="7">
    <source>
        <dbReference type="ARBA" id="ARBA00023170"/>
    </source>
</evidence>
<feature type="transmembrane region" description="Helical" evidence="11">
    <location>
        <begin position="297"/>
        <end position="320"/>
    </location>
</feature>
<accession>A0A7M7PEM6</accession>
<dbReference type="PRINTS" id="PR00237">
    <property type="entry name" value="GPCRRHODOPSN"/>
</dbReference>
<keyword evidence="14" id="KW-1185">Reference proteome</keyword>
<dbReference type="AlphaFoldDB" id="A0A7M7PEM6"/>
<evidence type="ECO:0000256" key="6">
    <source>
        <dbReference type="ARBA" id="ARBA00023136"/>
    </source>
</evidence>
<reference evidence="13" key="2">
    <citation type="submission" date="2021-01" db="UniProtKB">
        <authorList>
            <consortium name="EnsemblMetazoa"/>
        </authorList>
    </citation>
    <scope>IDENTIFICATION</scope>
</reference>
<feature type="transmembrane region" description="Helical" evidence="11">
    <location>
        <begin position="102"/>
        <end position="123"/>
    </location>
</feature>
<evidence type="ECO:0000313" key="13">
    <source>
        <dbReference type="EnsemblMetazoa" id="XP_030850163"/>
    </source>
</evidence>
<dbReference type="InterPro" id="IPR000276">
    <property type="entry name" value="GPCR_Rhodpsn"/>
</dbReference>
<dbReference type="InParanoid" id="A0A7M7PEM6"/>
<keyword evidence="3 9" id="KW-0812">Transmembrane</keyword>
<keyword evidence="6 11" id="KW-0472">Membrane</keyword>
<dbReference type="PROSITE" id="PS00237">
    <property type="entry name" value="G_PROTEIN_RECEP_F1_1"/>
    <property type="match status" value="1"/>
</dbReference>
<evidence type="ECO:0000256" key="5">
    <source>
        <dbReference type="ARBA" id="ARBA00023040"/>
    </source>
</evidence>
<dbReference type="Pfam" id="PF00001">
    <property type="entry name" value="7tm_1"/>
    <property type="match status" value="1"/>
</dbReference>
<dbReference type="GO" id="GO:0007186">
    <property type="term" value="P:G protein-coupled receptor signaling pathway"/>
    <property type="evidence" value="ECO:0000318"/>
    <property type="project" value="GO_Central"/>
</dbReference>
<feature type="transmembrane region" description="Helical" evidence="11">
    <location>
        <begin position="65"/>
        <end position="90"/>
    </location>
</feature>
<dbReference type="OrthoDB" id="6376512at2759"/>
<keyword evidence="2" id="KW-1003">Cell membrane</keyword>
<dbReference type="InterPro" id="IPR017452">
    <property type="entry name" value="GPCR_Rhodpsn_7TM"/>
</dbReference>
<dbReference type="GO" id="GO:0004930">
    <property type="term" value="F:G protein-coupled receptor activity"/>
    <property type="evidence" value="ECO:0000318"/>
    <property type="project" value="GO_Central"/>
</dbReference>
<dbReference type="PANTHER" id="PTHR24249:SF418">
    <property type="entry name" value="G-PROTEIN COUPLED RECEPTORS FAMILY 1 PROFILE DOMAIN-CONTAINING PROTEIN"/>
    <property type="match status" value="1"/>
</dbReference>
<dbReference type="OMA" id="MSFNEPK"/>
<keyword evidence="4 11" id="KW-1133">Transmembrane helix</keyword>
<evidence type="ECO:0000256" key="1">
    <source>
        <dbReference type="ARBA" id="ARBA00004651"/>
    </source>
</evidence>
<dbReference type="Proteomes" id="UP000007110">
    <property type="component" value="Unassembled WGS sequence"/>
</dbReference>
<dbReference type="PROSITE" id="PS50262">
    <property type="entry name" value="G_PROTEIN_RECEP_F1_2"/>
    <property type="match status" value="1"/>
</dbReference>
<proteinExistence type="inferred from homology"/>
<organism evidence="13 14">
    <name type="scientific">Strongylocentrotus purpuratus</name>
    <name type="common">Purple sea urchin</name>
    <dbReference type="NCBI Taxonomy" id="7668"/>
    <lineage>
        <taxon>Eukaryota</taxon>
        <taxon>Metazoa</taxon>
        <taxon>Echinodermata</taxon>
        <taxon>Eleutherozoa</taxon>
        <taxon>Echinozoa</taxon>
        <taxon>Echinoidea</taxon>
        <taxon>Euechinoidea</taxon>
        <taxon>Echinacea</taxon>
        <taxon>Camarodonta</taxon>
        <taxon>Echinidea</taxon>
        <taxon>Strongylocentrotidae</taxon>
        <taxon>Strongylocentrotus</taxon>
    </lineage>
</organism>
<dbReference type="EnsemblMetazoa" id="XM_030994303">
    <property type="protein sequence ID" value="XP_030850163"/>
    <property type="gene ID" value="LOC115927937"/>
</dbReference>
<feature type="region of interest" description="Disordered" evidence="10">
    <location>
        <begin position="237"/>
        <end position="256"/>
    </location>
</feature>
<feature type="transmembrane region" description="Helical" evidence="11">
    <location>
        <begin position="144"/>
        <end position="170"/>
    </location>
</feature>
<comment type="subcellular location">
    <subcellularLocation>
        <location evidence="1">Cell membrane</location>
        <topology evidence="1">Multi-pass membrane protein</topology>
    </subcellularLocation>
</comment>
<keyword evidence="7 9" id="KW-0675">Receptor</keyword>
<dbReference type="FunCoup" id="A0A7M7PEM6">
    <property type="interactions" value="462"/>
</dbReference>
<evidence type="ECO:0000256" key="2">
    <source>
        <dbReference type="ARBA" id="ARBA00022475"/>
    </source>
</evidence>
<feature type="transmembrane region" description="Helical" evidence="11">
    <location>
        <begin position="26"/>
        <end position="53"/>
    </location>
</feature>
<comment type="similarity">
    <text evidence="9">Belongs to the G-protein coupled receptor 1 family.</text>
</comment>
<dbReference type="GO" id="GO:0005886">
    <property type="term" value="C:plasma membrane"/>
    <property type="evidence" value="ECO:0000318"/>
    <property type="project" value="GO_Central"/>
</dbReference>
<dbReference type="GeneID" id="115927937"/>
<dbReference type="RefSeq" id="XP_030850163.1">
    <property type="nucleotide sequence ID" value="XM_030994303.1"/>
</dbReference>
<dbReference type="SMART" id="SM01381">
    <property type="entry name" value="7TM_GPCR_Srsx"/>
    <property type="match status" value="1"/>
</dbReference>
<dbReference type="KEGG" id="spu:115927937"/>
<keyword evidence="8 9" id="KW-0807">Transducer</keyword>
<feature type="transmembrane region" description="Helical" evidence="11">
    <location>
        <begin position="190"/>
        <end position="213"/>
    </location>
</feature>
<protein>
    <recommendedName>
        <fullName evidence="12">G-protein coupled receptors family 1 profile domain-containing protein</fullName>
    </recommendedName>
</protein>
<dbReference type="Gene3D" id="1.20.1070.10">
    <property type="entry name" value="Rhodopsin 7-helix transmembrane proteins"/>
    <property type="match status" value="1"/>
</dbReference>